<keyword evidence="3" id="KW-0472">Membrane</keyword>
<evidence type="ECO:0000313" key="6">
    <source>
        <dbReference type="Proteomes" id="UP000323653"/>
    </source>
</evidence>
<sequence>MLKSIVAFILYYLFVVSTVLAEIQKIGVPYVENYAKSVYQAGNQNWGITIDERNIMYYGNSEGLLSFDGRSWQLHRLPNKLIVRSVAADKKGKIFTGAFGELGYWSYNEKAILKYHSITHLIPKSFKLNDEIWKIYIDGNRVIFQSFAAILIYQNSKIEVLRSTNPYLFLLQSGKRFFVEELKRGLHELKGKQLSFIKGSEILSGSAILSALPFSDGLSLIGTSKSGLFLYDGNTITPWKVPASDFLKVAQLNNGVKISEQYYAFGTILDGVVVIDKAGNIVQHINKSSGLQNNTVLSLFLDDAQNLWAGLDNGIDRIELNSPLSFYFDKAGVFGTVYSSIIYGGKIYLGTNQGLFYSNWDASGKMQKFNFQLIPNSQGQVWELAVINGELYCGHNSGTFKVSGATISRISAVNGGWTLKKMPLLADKLIQGTYTGLVIYNQTPANTYQFSHKIDGFGEPSRYVEQDIKGNIWVSQAYKGVFKINLGGDLKRVTKLKNYSEKDGLPSSYGINIFNLDGRIIFSSEKGFYVYDEITDKFKRYQELNQNLGSYAKSNKVIKASDNVYWFIDHGRVALVNFKEAGQVKIDSNKFSVLDGRMVQDYENISKINSNLYLISVDDGFVLYNQESKEQQPKIPSVVIGKITNITGSNFLITGSGSLSKNIEIPASESSIRINYALPYYRQANVQYQYYLEGFSDDWSEWSNQSQKDFTSLSFGTYTFKVRAKINETIITPETVFEFEVLPPLYASKTALFIYLVLLIVAVYLIRKSYFRKLIKHQERIKQQLQQEKEEHLKREALANEQRMIKLTNEKLQAELESKSREVTNSAMNIVYKNELLQKIKDELSNLKDDSGKKLSEERLRKIQKVIDDGMSDERDWNLFETSFNETHENFFKKLKYNHPDLVPNDLKLCAYLRLNMSSKEMASLLNISVRGVEIRRYRLRKKLNIPHDKNLVEFLMEL</sequence>
<evidence type="ECO:0000259" key="4">
    <source>
        <dbReference type="Pfam" id="PF07495"/>
    </source>
</evidence>
<dbReference type="Gene3D" id="2.130.10.10">
    <property type="entry name" value="YVTN repeat-like/Quinoprotein amine dehydrogenase"/>
    <property type="match status" value="2"/>
</dbReference>
<dbReference type="GO" id="GO:0006355">
    <property type="term" value="P:regulation of DNA-templated transcription"/>
    <property type="evidence" value="ECO:0007669"/>
    <property type="project" value="InterPro"/>
</dbReference>
<dbReference type="Proteomes" id="UP000323653">
    <property type="component" value="Chromosome"/>
</dbReference>
<dbReference type="InterPro" id="IPR016032">
    <property type="entry name" value="Sig_transdc_resp-reg_C-effctor"/>
</dbReference>
<dbReference type="Pfam" id="PF07495">
    <property type="entry name" value="Y_Y_Y"/>
    <property type="match status" value="1"/>
</dbReference>
<keyword evidence="3" id="KW-1133">Transmembrane helix</keyword>
<gene>
    <name evidence="5" type="ORF">FYC62_10565</name>
</gene>
<keyword evidence="1" id="KW-0597">Phosphoprotein</keyword>
<dbReference type="InterPro" id="IPR036388">
    <property type="entry name" value="WH-like_DNA-bd_sf"/>
</dbReference>
<dbReference type="Gene3D" id="1.10.10.10">
    <property type="entry name" value="Winged helix-like DNA-binding domain superfamily/Winged helix DNA-binding domain"/>
    <property type="match status" value="1"/>
</dbReference>
<feature type="transmembrane region" description="Helical" evidence="3">
    <location>
        <begin position="746"/>
        <end position="766"/>
    </location>
</feature>
<dbReference type="PANTHER" id="PTHR43547:SF2">
    <property type="entry name" value="HYBRID SIGNAL TRANSDUCTION HISTIDINE KINASE C"/>
    <property type="match status" value="1"/>
</dbReference>
<protein>
    <submittedName>
        <fullName evidence="5">Transcriptional regulator</fullName>
    </submittedName>
</protein>
<dbReference type="SUPFAM" id="SSF46894">
    <property type="entry name" value="C-terminal effector domain of the bipartite response regulators"/>
    <property type="match status" value="1"/>
</dbReference>
<dbReference type="InterPro" id="IPR015943">
    <property type="entry name" value="WD40/YVTN_repeat-like_dom_sf"/>
</dbReference>
<dbReference type="AlphaFoldDB" id="A0A5C0VHA4"/>
<evidence type="ECO:0000256" key="2">
    <source>
        <dbReference type="SAM" id="Coils"/>
    </source>
</evidence>
<name>A0A5C0VHA4_9SPHI</name>
<dbReference type="InterPro" id="IPR013783">
    <property type="entry name" value="Ig-like_fold"/>
</dbReference>
<dbReference type="RefSeq" id="WP_149074908.1">
    <property type="nucleotide sequence ID" value="NZ_CP043329.1"/>
</dbReference>
<evidence type="ECO:0000313" key="5">
    <source>
        <dbReference type="EMBL" id="QEK52048.1"/>
    </source>
</evidence>
<keyword evidence="6" id="KW-1185">Reference proteome</keyword>
<keyword evidence="3" id="KW-0812">Transmembrane</keyword>
<reference evidence="5 6" key="1">
    <citation type="submission" date="2019-08" db="EMBL/GenBank/DDBJ databases">
        <title>Pedobacter sp. nov., isolated from Han river, South Korea.</title>
        <authorList>
            <person name="Lee D.-H."/>
            <person name="Kim Y.-S."/>
            <person name="Hwang E.-M."/>
            <person name="Le Tran T.C."/>
            <person name="Cha C.-J."/>
        </authorList>
    </citation>
    <scope>NUCLEOTIDE SEQUENCE [LARGE SCALE GENOMIC DNA]</scope>
    <source>
        <strain evidence="5 6">CJ43</strain>
    </source>
</reference>
<accession>A0A5C0VHA4</accession>
<feature type="coiled-coil region" evidence="2">
    <location>
        <begin position="771"/>
        <end position="829"/>
    </location>
</feature>
<dbReference type="InterPro" id="IPR011123">
    <property type="entry name" value="Y_Y_Y"/>
</dbReference>
<dbReference type="Gene3D" id="2.60.40.10">
    <property type="entry name" value="Immunoglobulins"/>
    <property type="match status" value="1"/>
</dbReference>
<dbReference type="KEGG" id="pej:FYC62_10565"/>
<feature type="domain" description="Two component regulator three Y" evidence="4">
    <location>
        <begin position="681"/>
        <end position="740"/>
    </location>
</feature>
<evidence type="ECO:0000256" key="1">
    <source>
        <dbReference type="ARBA" id="ARBA00022553"/>
    </source>
</evidence>
<dbReference type="GO" id="GO:0003677">
    <property type="term" value="F:DNA binding"/>
    <property type="evidence" value="ECO:0007669"/>
    <property type="project" value="InterPro"/>
</dbReference>
<proteinExistence type="predicted"/>
<dbReference type="GO" id="GO:0000155">
    <property type="term" value="F:phosphorelay sensor kinase activity"/>
    <property type="evidence" value="ECO:0007669"/>
    <property type="project" value="TreeGrafter"/>
</dbReference>
<evidence type="ECO:0000256" key="3">
    <source>
        <dbReference type="SAM" id="Phobius"/>
    </source>
</evidence>
<dbReference type="PANTHER" id="PTHR43547">
    <property type="entry name" value="TWO-COMPONENT HISTIDINE KINASE"/>
    <property type="match status" value="1"/>
</dbReference>
<dbReference type="EMBL" id="CP043329">
    <property type="protein sequence ID" value="QEK52048.1"/>
    <property type="molecule type" value="Genomic_DNA"/>
</dbReference>
<organism evidence="5 6">
    <name type="scientific">Pedobacter aquae</name>
    <dbReference type="NCBI Taxonomy" id="2605747"/>
    <lineage>
        <taxon>Bacteria</taxon>
        <taxon>Pseudomonadati</taxon>
        <taxon>Bacteroidota</taxon>
        <taxon>Sphingobacteriia</taxon>
        <taxon>Sphingobacteriales</taxon>
        <taxon>Sphingobacteriaceae</taxon>
        <taxon>Pedobacter</taxon>
    </lineage>
</organism>
<keyword evidence="2" id="KW-0175">Coiled coil</keyword>